<feature type="region of interest" description="Disordered" evidence="1">
    <location>
        <begin position="234"/>
        <end position="256"/>
    </location>
</feature>
<dbReference type="EMBL" id="QBLH01000471">
    <property type="protein sequence ID" value="TGZ55311.1"/>
    <property type="molecule type" value="Genomic_DNA"/>
</dbReference>
<name>A0A4S2KYX7_9HYME</name>
<comment type="caution">
    <text evidence="2">The sequence shown here is derived from an EMBL/GenBank/DDBJ whole genome shotgun (WGS) entry which is preliminary data.</text>
</comment>
<evidence type="ECO:0000313" key="3">
    <source>
        <dbReference type="Proteomes" id="UP000310200"/>
    </source>
</evidence>
<keyword evidence="3" id="KW-1185">Reference proteome</keyword>
<feature type="compositionally biased region" description="Basic residues" evidence="1">
    <location>
        <begin position="1"/>
        <end position="15"/>
    </location>
</feature>
<gene>
    <name evidence="2" type="ORF">DBV15_07379</name>
</gene>
<reference evidence="2 3" key="1">
    <citation type="journal article" date="2019" name="Philos. Trans. R. Soc. Lond., B, Biol. Sci.">
        <title>Ant behaviour and brain gene expression of defending hosts depend on the ecological success of the intruding social parasite.</title>
        <authorList>
            <person name="Kaur R."/>
            <person name="Stoldt M."/>
            <person name="Jongepier E."/>
            <person name="Feldmeyer B."/>
            <person name="Menzel F."/>
            <person name="Bornberg-Bauer E."/>
            <person name="Foitzik S."/>
        </authorList>
    </citation>
    <scope>NUCLEOTIDE SEQUENCE [LARGE SCALE GENOMIC DNA]</scope>
    <source>
        <tissue evidence="2">Whole body</tissue>
    </source>
</reference>
<evidence type="ECO:0000256" key="1">
    <source>
        <dbReference type="SAM" id="MobiDB-lite"/>
    </source>
</evidence>
<feature type="compositionally biased region" description="Pro residues" evidence="1">
    <location>
        <begin position="235"/>
        <end position="245"/>
    </location>
</feature>
<feature type="region of interest" description="Disordered" evidence="1">
    <location>
        <begin position="1"/>
        <end position="57"/>
    </location>
</feature>
<sequence>MSEHPKRRSMKRHTPTYHLLNDTPVPLDAPAPAGVTGSATGRQRGCGDEGDEERKKERERERLAWHCHAFRASPYNNACLLCRLYSPLFSATLYSRPPTNIALFARISVVAPRLPSYRSLDIEKDEREGGSGDRNGAAGEDGYEGEEGGGGPWTTGPIDTAAGGGCHDRASGIARGNGGCKVVAGGCAGTTARKTVDGVAGAAGVRWCESERRTRARGQGRGGGGWDVAGVAVGVPPPRRPPTPLPSRMAPRSPTSSSCSVAAVGLSECATDTLRRIGLRRSVVPQCYRACRFTPVRRTLRFFRRELHRIIDVSFVTSRWRYLLDQLSLCHNLESGRRLSETSTSAIIMRETIIPRASTSHNAEDLMNHHTLSPRSHARNQSAKSWREMREVNARARIRAYSELFLVKCTLGRSRYIRRVLSLTDIDLVRVHVDSAIFERVSSRTGKDQASYACTRVHTRLRESAHSQTCRNNTVPEVANGWPARLFEMEPTQQQRCITTTRKKI</sequence>
<protein>
    <submittedName>
        <fullName evidence="2">Uncharacterized protein</fullName>
    </submittedName>
</protein>
<organism evidence="2 3">
    <name type="scientific">Temnothorax longispinosus</name>
    <dbReference type="NCBI Taxonomy" id="300112"/>
    <lineage>
        <taxon>Eukaryota</taxon>
        <taxon>Metazoa</taxon>
        <taxon>Ecdysozoa</taxon>
        <taxon>Arthropoda</taxon>
        <taxon>Hexapoda</taxon>
        <taxon>Insecta</taxon>
        <taxon>Pterygota</taxon>
        <taxon>Neoptera</taxon>
        <taxon>Endopterygota</taxon>
        <taxon>Hymenoptera</taxon>
        <taxon>Apocrita</taxon>
        <taxon>Aculeata</taxon>
        <taxon>Formicoidea</taxon>
        <taxon>Formicidae</taxon>
        <taxon>Myrmicinae</taxon>
        <taxon>Temnothorax</taxon>
    </lineage>
</organism>
<dbReference type="AlphaFoldDB" id="A0A4S2KYX7"/>
<proteinExistence type="predicted"/>
<evidence type="ECO:0000313" key="2">
    <source>
        <dbReference type="EMBL" id="TGZ55311.1"/>
    </source>
</evidence>
<feature type="region of interest" description="Disordered" evidence="1">
    <location>
        <begin position="121"/>
        <end position="162"/>
    </location>
</feature>
<dbReference type="Proteomes" id="UP000310200">
    <property type="component" value="Unassembled WGS sequence"/>
</dbReference>
<accession>A0A4S2KYX7</accession>
<feature type="compositionally biased region" description="Basic and acidic residues" evidence="1">
    <location>
        <begin position="121"/>
        <end position="131"/>
    </location>
</feature>